<evidence type="ECO:0000256" key="10">
    <source>
        <dbReference type="ARBA" id="ARBA00038437"/>
    </source>
</evidence>
<dbReference type="InterPro" id="IPR054712">
    <property type="entry name" value="Cas3-like_dom"/>
</dbReference>
<evidence type="ECO:0000313" key="14">
    <source>
        <dbReference type="EMBL" id="VEH16617.1"/>
    </source>
</evidence>
<evidence type="ECO:0000256" key="9">
    <source>
        <dbReference type="ARBA" id="ARBA00023118"/>
    </source>
</evidence>
<dbReference type="PROSITE" id="PS51194">
    <property type="entry name" value="HELICASE_CTER"/>
    <property type="match status" value="1"/>
</dbReference>
<dbReference type="GO" id="GO:0004518">
    <property type="term" value="F:nuclease activity"/>
    <property type="evidence" value="ECO:0007669"/>
    <property type="project" value="UniProtKB-KW"/>
</dbReference>
<evidence type="ECO:0000256" key="1">
    <source>
        <dbReference type="ARBA" id="ARBA00006847"/>
    </source>
</evidence>
<dbReference type="GO" id="GO:0003676">
    <property type="term" value="F:nucleic acid binding"/>
    <property type="evidence" value="ECO:0007669"/>
    <property type="project" value="InterPro"/>
</dbReference>
<feature type="domain" description="Helicase ATP-binding" evidence="11">
    <location>
        <begin position="230"/>
        <end position="422"/>
    </location>
</feature>
<dbReference type="GO" id="GO:0005829">
    <property type="term" value="C:cytosol"/>
    <property type="evidence" value="ECO:0007669"/>
    <property type="project" value="TreeGrafter"/>
</dbReference>
<dbReference type="Proteomes" id="UP000274578">
    <property type="component" value="Chromosome 1"/>
</dbReference>
<feature type="domain" description="HD Cas3-type" evidence="13">
    <location>
        <begin position="9"/>
        <end position="179"/>
    </location>
</feature>
<evidence type="ECO:0000256" key="5">
    <source>
        <dbReference type="ARBA" id="ARBA00022741"/>
    </source>
</evidence>
<dbReference type="InterPro" id="IPR038257">
    <property type="entry name" value="CRISPR-assoc_Cas3_HD_sf"/>
</dbReference>
<dbReference type="InterPro" id="IPR006483">
    <property type="entry name" value="CRISPR-assoc_Cas3_HD"/>
</dbReference>
<evidence type="ECO:0000256" key="4">
    <source>
        <dbReference type="ARBA" id="ARBA00022723"/>
    </source>
</evidence>
<evidence type="ECO:0000313" key="15">
    <source>
        <dbReference type="Proteomes" id="UP000274578"/>
    </source>
</evidence>
<dbReference type="InterPro" id="IPR027417">
    <property type="entry name" value="P-loop_NTPase"/>
</dbReference>
<dbReference type="GO" id="GO:0005524">
    <property type="term" value="F:ATP binding"/>
    <property type="evidence" value="ECO:0007669"/>
    <property type="project" value="UniProtKB-KW"/>
</dbReference>
<comment type="similarity">
    <text evidence="10">Belongs to the DEAD box helicase family.</text>
</comment>
<dbReference type="KEGG" id="poc:NCTC13071_02656"/>
<dbReference type="PROSITE" id="PS51192">
    <property type="entry name" value="HELICASE_ATP_BIND_1"/>
    <property type="match status" value="1"/>
</dbReference>
<dbReference type="Gene3D" id="1.10.3210.30">
    <property type="match status" value="1"/>
</dbReference>
<evidence type="ECO:0000256" key="3">
    <source>
        <dbReference type="ARBA" id="ARBA00022722"/>
    </source>
</evidence>
<dbReference type="Pfam" id="PF22590">
    <property type="entry name" value="Cas3-like_C_2"/>
    <property type="match status" value="1"/>
</dbReference>
<gene>
    <name evidence="14" type="ORF">NCTC13071_02656</name>
</gene>
<comment type="similarity">
    <text evidence="1">In the N-terminal section; belongs to the CRISPR-associated nuclease Cas3-HD family.</text>
</comment>
<sequence>MERSILLAKSNPKISLNEHIDDCLSICRQLSMVISNIPVEDKASFWNIVRKSLIMHDTGKGHVEFQKTLLGKASLWYHQRHELFSIYFIHNSNLSESEKTLVSFGVLGHHKSLGDLFDFVNRNYYNDEDWDEEGLSYADECDKLCYEEIKEILDRYELNLITKNVPCIKSILRLAKNKNIEGKANIENILFIGAIKHCDHMASAGIKHLYRLEKTDFAFLYKYPFFTHQLRDAEASCSVILNAPTGAGKTEAALVWLKNQLEHRGQGRVYYILPYTASINAMYKRLNSCIGDSSKKVGLLHGNLMQYLDLQMENHSIDTIKLQEQVEDFKSMLMPLKIVTPFQLLKHLFGIKGFEKGIFEWSGGYFIIDEIHAYEVKIFAQIIVLLSFAVQYLKVRVHIMTATLPTFMRCKIASVIGPYQEIIADKQLYLSFRRHRLFCLDGLLTDYLDNIQVDINQGKKVLVVCNTVDESQMVYKYLHASKKVLLHGRFCAEDRFKNEVKLKEDDVSLLVGTQAIEISLDVDFDLIYTAPAPLDALLQRFGRVNRKREKGICPCYVFKERNDADKYIYKNAGVIERTLEVLKQIEQDEGGIIQENKLQALIDVVYPCWSEEEQEDFSMTKTLFEDYVEKDLRPLEYSAEREEEFYKQFDDKKVIPAALVPEYQSRISNLQFVKAEGLLVSISKRRFANMLHEGNIEQKTFVYSKNEDKQIISIKQYVINSEYDERLGLVFSETEKQIGGDIFL</sequence>
<dbReference type="NCBIfam" id="TIGR01596">
    <property type="entry name" value="cas3_HD"/>
    <property type="match status" value="1"/>
</dbReference>
<dbReference type="InterPro" id="IPR001650">
    <property type="entry name" value="Helicase_C-like"/>
</dbReference>
<evidence type="ECO:0000256" key="2">
    <source>
        <dbReference type="ARBA" id="ARBA00009046"/>
    </source>
</evidence>
<dbReference type="GO" id="GO:0046872">
    <property type="term" value="F:metal ion binding"/>
    <property type="evidence" value="ECO:0007669"/>
    <property type="project" value="UniProtKB-KW"/>
</dbReference>
<dbReference type="InterPro" id="IPR050079">
    <property type="entry name" value="DEAD_box_RNA_helicase"/>
</dbReference>
<dbReference type="RefSeq" id="WP_018920531.1">
    <property type="nucleotide sequence ID" value="NZ_LR134384.1"/>
</dbReference>
<dbReference type="GO" id="GO:0016787">
    <property type="term" value="F:hydrolase activity"/>
    <property type="evidence" value="ECO:0007669"/>
    <property type="project" value="UniProtKB-KW"/>
</dbReference>
<comment type="similarity">
    <text evidence="2">In the central section; belongs to the CRISPR-associated helicase Cas3 family.</text>
</comment>
<dbReference type="InterPro" id="IPR011545">
    <property type="entry name" value="DEAD/DEAH_box_helicase_dom"/>
</dbReference>
<evidence type="ECO:0000256" key="7">
    <source>
        <dbReference type="ARBA" id="ARBA00022806"/>
    </source>
</evidence>
<dbReference type="Pfam" id="PF00270">
    <property type="entry name" value="DEAD"/>
    <property type="match status" value="1"/>
</dbReference>
<dbReference type="InterPro" id="IPR006474">
    <property type="entry name" value="Helicase_Cas3_CRISPR-ass_core"/>
</dbReference>
<dbReference type="SUPFAM" id="SSF52540">
    <property type="entry name" value="P-loop containing nucleoside triphosphate hydrolases"/>
    <property type="match status" value="1"/>
</dbReference>
<dbReference type="InterPro" id="IPR014001">
    <property type="entry name" value="Helicase_ATP-bd"/>
</dbReference>
<dbReference type="GO" id="GO:0003724">
    <property type="term" value="F:RNA helicase activity"/>
    <property type="evidence" value="ECO:0007669"/>
    <property type="project" value="TreeGrafter"/>
</dbReference>
<keyword evidence="9" id="KW-0051">Antiviral defense</keyword>
<dbReference type="Gene3D" id="3.40.50.300">
    <property type="entry name" value="P-loop containing nucleotide triphosphate hydrolases"/>
    <property type="match status" value="2"/>
</dbReference>
<evidence type="ECO:0000256" key="6">
    <source>
        <dbReference type="ARBA" id="ARBA00022801"/>
    </source>
</evidence>
<dbReference type="GO" id="GO:0051607">
    <property type="term" value="P:defense response to virus"/>
    <property type="evidence" value="ECO:0007669"/>
    <property type="project" value="UniProtKB-KW"/>
</dbReference>
<dbReference type="GeneID" id="85013375"/>
<reference evidence="14 15" key="1">
    <citation type="submission" date="2018-12" db="EMBL/GenBank/DDBJ databases">
        <authorList>
            <consortium name="Pathogen Informatics"/>
        </authorList>
    </citation>
    <scope>NUCLEOTIDE SEQUENCE [LARGE SCALE GENOMIC DNA]</scope>
    <source>
        <strain evidence="14 15">NCTC13071</strain>
    </source>
</reference>
<accession>A0A448L9D9</accession>
<dbReference type="PROSITE" id="PS51643">
    <property type="entry name" value="HD_CAS3"/>
    <property type="match status" value="1"/>
</dbReference>
<evidence type="ECO:0000259" key="12">
    <source>
        <dbReference type="PROSITE" id="PS51194"/>
    </source>
</evidence>
<proteinExistence type="inferred from homology"/>
<dbReference type="PANTHER" id="PTHR47959:SF16">
    <property type="entry name" value="CRISPR-ASSOCIATED NUCLEASE_HELICASE CAS3-RELATED"/>
    <property type="match status" value="1"/>
</dbReference>
<dbReference type="AlphaFoldDB" id="A0A448L9D9"/>
<keyword evidence="6" id="KW-0378">Hydrolase</keyword>
<dbReference type="SMART" id="SM00487">
    <property type="entry name" value="DEXDc"/>
    <property type="match status" value="1"/>
</dbReference>
<evidence type="ECO:0000259" key="13">
    <source>
        <dbReference type="PROSITE" id="PS51643"/>
    </source>
</evidence>
<keyword evidence="4" id="KW-0479">Metal-binding</keyword>
<keyword evidence="7 14" id="KW-0347">Helicase</keyword>
<keyword evidence="5" id="KW-0547">Nucleotide-binding</keyword>
<protein>
    <submittedName>
        <fullName evidence="14">Helicase Cas3</fullName>
    </submittedName>
</protein>
<dbReference type="NCBIfam" id="TIGR01587">
    <property type="entry name" value="cas3_core"/>
    <property type="match status" value="1"/>
</dbReference>
<dbReference type="SMART" id="SM00490">
    <property type="entry name" value="HELICc"/>
    <property type="match status" value="1"/>
</dbReference>
<keyword evidence="8" id="KW-0067">ATP-binding</keyword>
<dbReference type="EMBL" id="LR134384">
    <property type="protein sequence ID" value="VEH16617.1"/>
    <property type="molecule type" value="Genomic_DNA"/>
</dbReference>
<feature type="domain" description="Helicase C-terminal" evidence="12">
    <location>
        <begin position="443"/>
        <end position="590"/>
    </location>
</feature>
<name>A0A448L9D9_9BACT</name>
<keyword evidence="3" id="KW-0540">Nuclease</keyword>
<dbReference type="CDD" id="cd09641">
    <property type="entry name" value="Cas3''_I"/>
    <property type="match status" value="1"/>
</dbReference>
<evidence type="ECO:0000259" key="11">
    <source>
        <dbReference type="PROSITE" id="PS51192"/>
    </source>
</evidence>
<dbReference type="PANTHER" id="PTHR47959">
    <property type="entry name" value="ATP-DEPENDENT RNA HELICASE RHLE-RELATED"/>
    <property type="match status" value="1"/>
</dbReference>
<evidence type="ECO:0000256" key="8">
    <source>
        <dbReference type="ARBA" id="ARBA00022840"/>
    </source>
</evidence>
<organism evidence="14 15">
    <name type="scientific">Segatella oris</name>
    <dbReference type="NCBI Taxonomy" id="28135"/>
    <lineage>
        <taxon>Bacteria</taxon>
        <taxon>Pseudomonadati</taxon>
        <taxon>Bacteroidota</taxon>
        <taxon>Bacteroidia</taxon>
        <taxon>Bacteroidales</taxon>
        <taxon>Prevotellaceae</taxon>
        <taxon>Segatella</taxon>
    </lineage>
</organism>